<dbReference type="SMART" id="SM01130">
    <property type="entry name" value="DHDPS"/>
    <property type="match status" value="1"/>
</dbReference>
<evidence type="ECO:0000313" key="11">
    <source>
        <dbReference type="EMBL" id="CAB4336010.1"/>
    </source>
</evidence>
<dbReference type="PANTHER" id="PTHR12128:SF66">
    <property type="entry name" value="4-HYDROXY-2-OXOGLUTARATE ALDOLASE, MITOCHONDRIAL"/>
    <property type="match status" value="1"/>
</dbReference>
<dbReference type="SUPFAM" id="SSF51569">
    <property type="entry name" value="Aldolase"/>
    <property type="match status" value="1"/>
</dbReference>
<keyword evidence="7" id="KW-0457">Lysine biosynthesis</keyword>
<dbReference type="EC" id="4.3.3.7" evidence="3"/>
<dbReference type="GO" id="GO:0009089">
    <property type="term" value="P:lysine biosynthetic process via diaminopimelate"/>
    <property type="evidence" value="ECO:0007669"/>
    <property type="project" value="UniProtKB-UniPathway"/>
</dbReference>
<evidence type="ECO:0000256" key="6">
    <source>
        <dbReference type="ARBA" id="ARBA00022915"/>
    </source>
</evidence>
<dbReference type="Pfam" id="PF00701">
    <property type="entry name" value="DHDPS"/>
    <property type="match status" value="1"/>
</dbReference>
<reference evidence="11" key="1">
    <citation type="submission" date="2020-05" db="EMBL/GenBank/DDBJ databases">
        <authorList>
            <person name="Chiriac C."/>
            <person name="Salcher M."/>
            <person name="Ghai R."/>
            <person name="Kavagutti S V."/>
        </authorList>
    </citation>
    <scope>NUCLEOTIDE SEQUENCE</scope>
</reference>
<dbReference type="Gene3D" id="3.20.20.70">
    <property type="entry name" value="Aldolase class I"/>
    <property type="match status" value="1"/>
</dbReference>
<dbReference type="NCBIfam" id="TIGR00674">
    <property type="entry name" value="dapA"/>
    <property type="match status" value="1"/>
</dbReference>
<comment type="pathway">
    <text evidence="2">Amino-acid biosynthesis; L-lysine biosynthesis via DAP pathway; (S)-tetrahydrodipicolinate from L-aspartate: step 3/4.</text>
</comment>
<name>A0A6J5Z6F3_9ZZZZ</name>
<dbReference type="InterPro" id="IPR002220">
    <property type="entry name" value="DapA-like"/>
</dbReference>
<evidence type="ECO:0000256" key="3">
    <source>
        <dbReference type="ARBA" id="ARBA00012086"/>
    </source>
</evidence>
<dbReference type="HAMAP" id="MF_00418">
    <property type="entry name" value="DapA"/>
    <property type="match status" value="1"/>
</dbReference>
<organism evidence="11">
    <name type="scientific">freshwater metagenome</name>
    <dbReference type="NCBI Taxonomy" id="449393"/>
    <lineage>
        <taxon>unclassified sequences</taxon>
        <taxon>metagenomes</taxon>
        <taxon>ecological metagenomes</taxon>
    </lineage>
</organism>
<keyword evidence="6" id="KW-0220">Diaminopimelate biosynthesis</keyword>
<dbReference type="PRINTS" id="PR00146">
    <property type="entry name" value="DHPICSNTHASE"/>
</dbReference>
<proteinExistence type="inferred from homology"/>
<evidence type="ECO:0000256" key="8">
    <source>
        <dbReference type="ARBA" id="ARBA00023239"/>
    </source>
</evidence>
<keyword evidence="5" id="KW-0028">Amino-acid biosynthesis</keyword>
<dbReference type="EMBL" id="CAESAN010000008">
    <property type="protein sequence ID" value="CAB4336010.1"/>
    <property type="molecule type" value="Genomic_DNA"/>
</dbReference>
<dbReference type="UniPathway" id="UPA00034">
    <property type="reaction ID" value="UER00017"/>
</dbReference>
<comment type="catalytic activity">
    <reaction evidence="10">
        <text>L-aspartate 4-semialdehyde + pyruvate = (2S,4S)-4-hydroxy-2,3,4,5-tetrahydrodipicolinate + H2O + H(+)</text>
        <dbReference type="Rhea" id="RHEA:34171"/>
        <dbReference type="ChEBI" id="CHEBI:15361"/>
        <dbReference type="ChEBI" id="CHEBI:15377"/>
        <dbReference type="ChEBI" id="CHEBI:15378"/>
        <dbReference type="ChEBI" id="CHEBI:67139"/>
        <dbReference type="ChEBI" id="CHEBI:537519"/>
        <dbReference type="EC" id="4.3.3.7"/>
    </reaction>
</comment>
<dbReference type="InterPro" id="IPR005263">
    <property type="entry name" value="DapA"/>
</dbReference>
<evidence type="ECO:0000256" key="4">
    <source>
        <dbReference type="ARBA" id="ARBA00022490"/>
    </source>
</evidence>
<dbReference type="AlphaFoldDB" id="A0A6J5Z6F3"/>
<dbReference type="GO" id="GO:0008840">
    <property type="term" value="F:4-hydroxy-tetrahydrodipicolinate synthase activity"/>
    <property type="evidence" value="ECO:0007669"/>
    <property type="project" value="UniProtKB-EC"/>
</dbReference>
<dbReference type="CDD" id="cd00950">
    <property type="entry name" value="DHDPS"/>
    <property type="match status" value="1"/>
</dbReference>
<keyword evidence="9" id="KW-0704">Schiff base</keyword>
<dbReference type="PIRSF" id="PIRSF001365">
    <property type="entry name" value="DHDPS"/>
    <property type="match status" value="1"/>
</dbReference>
<evidence type="ECO:0000256" key="7">
    <source>
        <dbReference type="ARBA" id="ARBA00023154"/>
    </source>
</evidence>
<keyword evidence="4" id="KW-0963">Cytoplasm</keyword>
<gene>
    <name evidence="11" type="ORF">UFOPK3547_00183</name>
</gene>
<evidence type="ECO:0000256" key="2">
    <source>
        <dbReference type="ARBA" id="ARBA00005120"/>
    </source>
</evidence>
<evidence type="ECO:0000256" key="9">
    <source>
        <dbReference type="ARBA" id="ARBA00023270"/>
    </source>
</evidence>
<protein>
    <recommendedName>
        <fullName evidence="3">4-hydroxy-tetrahydrodipicolinate synthase</fullName>
        <ecNumber evidence="3">4.3.3.7</ecNumber>
    </recommendedName>
</protein>
<comment type="function">
    <text evidence="1">Catalyzes the condensation of (S)-aspartate-beta-semialdehyde [(S)-ASA] and pyruvate to 4-hydroxy-tetrahydrodipicolinate (HTPA).</text>
</comment>
<dbReference type="InterPro" id="IPR013785">
    <property type="entry name" value="Aldolase_TIM"/>
</dbReference>
<dbReference type="GO" id="GO:0005829">
    <property type="term" value="C:cytosol"/>
    <property type="evidence" value="ECO:0007669"/>
    <property type="project" value="TreeGrafter"/>
</dbReference>
<dbReference type="GO" id="GO:0019877">
    <property type="term" value="P:diaminopimelate biosynthetic process"/>
    <property type="evidence" value="ECO:0007669"/>
    <property type="project" value="UniProtKB-KW"/>
</dbReference>
<dbReference type="PANTHER" id="PTHR12128">
    <property type="entry name" value="DIHYDRODIPICOLINATE SYNTHASE"/>
    <property type="match status" value="1"/>
</dbReference>
<evidence type="ECO:0000256" key="5">
    <source>
        <dbReference type="ARBA" id="ARBA00022605"/>
    </source>
</evidence>
<evidence type="ECO:0000256" key="1">
    <source>
        <dbReference type="ARBA" id="ARBA00003294"/>
    </source>
</evidence>
<keyword evidence="8" id="KW-0456">Lyase</keyword>
<sequence length="282" mass="29829">MTDTLGAIITAIVTPFDQAGDVDEEGFVELLAHLAANGSDGFVICGTTGEAATLSVEEHLRLIELAVAERPAGTTIIAGAGSNDTRHAVEMSEKATELGADALLSVTPYYNRPNERGIKAHYERIIEATNLPIVLYNIPSRTGTNLSNEFVAELAQLERIDYLKQANPADVKQIDGLGLYAGNDDMLAEVLDLGGLGGILVASHLVGPQMRQMVEEPARRAELHEQLTEIFDAMGVTTNPIPVKAGLTLMGLPAGPLRLPLVEASSEERAAVAAALSRLGLA</sequence>
<evidence type="ECO:0000256" key="10">
    <source>
        <dbReference type="ARBA" id="ARBA00047836"/>
    </source>
</evidence>
<accession>A0A6J5Z6F3</accession>